<keyword evidence="4" id="KW-1185">Reference proteome</keyword>
<evidence type="ECO:0000313" key="3">
    <source>
        <dbReference type="EMBL" id="GAA2399358.1"/>
    </source>
</evidence>
<dbReference type="InterPro" id="IPR000835">
    <property type="entry name" value="HTH_MarR-typ"/>
</dbReference>
<dbReference type="InterPro" id="IPR036390">
    <property type="entry name" value="WH_DNA-bd_sf"/>
</dbReference>
<organism evidence="3 4">
    <name type="scientific">Actinomadura vinacea</name>
    <dbReference type="NCBI Taxonomy" id="115336"/>
    <lineage>
        <taxon>Bacteria</taxon>
        <taxon>Bacillati</taxon>
        <taxon>Actinomycetota</taxon>
        <taxon>Actinomycetes</taxon>
        <taxon>Streptosporangiales</taxon>
        <taxon>Thermomonosporaceae</taxon>
        <taxon>Actinomadura</taxon>
    </lineage>
</organism>
<name>A0ABP5VC50_9ACTN</name>
<evidence type="ECO:0000259" key="2">
    <source>
        <dbReference type="Pfam" id="PF12802"/>
    </source>
</evidence>
<dbReference type="Proteomes" id="UP001501231">
    <property type="component" value="Unassembled WGS sequence"/>
</dbReference>
<dbReference type="PROSITE" id="PS01125">
    <property type="entry name" value="ROK"/>
    <property type="match status" value="1"/>
</dbReference>
<evidence type="ECO:0000313" key="4">
    <source>
        <dbReference type="Proteomes" id="UP001501231"/>
    </source>
</evidence>
<dbReference type="Pfam" id="PF00480">
    <property type="entry name" value="ROK"/>
    <property type="match status" value="1"/>
</dbReference>
<dbReference type="RefSeq" id="WP_344586419.1">
    <property type="nucleotide sequence ID" value="NZ_BAAARW010000001.1"/>
</dbReference>
<reference evidence="4" key="1">
    <citation type="journal article" date="2019" name="Int. J. Syst. Evol. Microbiol.">
        <title>The Global Catalogue of Microorganisms (GCM) 10K type strain sequencing project: providing services to taxonomists for standard genome sequencing and annotation.</title>
        <authorList>
            <consortium name="The Broad Institute Genomics Platform"/>
            <consortium name="The Broad Institute Genome Sequencing Center for Infectious Disease"/>
            <person name="Wu L."/>
            <person name="Ma J."/>
        </authorList>
    </citation>
    <scope>NUCLEOTIDE SEQUENCE [LARGE SCALE GENOMIC DNA]</scope>
    <source>
        <strain evidence="4">JCM 3325</strain>
    </source>
</reference>
<dbReference type="PANTHER" id="PTHR18964">
    <property type="entry name" value="ROK (REPRESSOR, ORF, KINASE) FAMILY"/>
    <property type="match status" value="1"/>
</dbReference>
<comment type="similarity">
    <text evidence="1">Belongs to the ROK (NagC/XylR) family.</text>
</comment>
<accession>A0ABP5VC50</accession>
<dbReference type="EMBL" id="BAAARW010000001">
    <property type="protein sequence ID" value="GAA2399358.1"/>
    <property type="molecule type" value="Genomic_DNA"/>
</dbReference>
<dbReference type="InterPro" id="IPR049874">
    <property type="entry name" value="ROK_cs"/>
</dbReference>
<proteinExistence type="inferred from homology"/>
<dbReference type="Pfam" id="PF12802">
    <property type="entry name" value="MarR_2"/>
    <property type="match status" value="1"/>
</dbReference>
<dbReference type="InterPro" id="IPR000600">
    <property type="entry name" value="ROK"/>
</dbReference>
<dbReference type="Gene3D" id="1.10.10.10">
    <property type="entry name" value="Winged helix-like DNA-binding domain superfamily/Winged helix DNA-binding domain"/>
    <property type="match status" value="1"/>
</dbReference>
<comment type="caution">
    <text evidence="3">The sequence shown here is derived from an EMBL/GenBank/DDBJ whole genome shotgun (WGS) entry which is preliminary data.</text>
</comment>
<sequence length="391" mass="39632">MSDSAGTRRRPTAARLVLNELRGEVFLTRAELIERTGLSRSSVSGAVAALLSDGLLTERTAGPDPGNRRPGRPVAGLSLTPAAGLVAAVDFGHSHLSVAVADMSLRVLNEHTIEFDVAGSKDAALRAAEEEIRAALAPLPRPREPVAVGMGLPAPVLAADQSVVTGSILPGWSGTRPAAELGDRLGLPVVIDNDANLGALAEARLGAARGLEDLIYLKVSSGVGAALILAGRVHRGFHGLAGELGHIPVGGAAGPGRACRCGGHRCLESLASSGAILEVLRPSFGALAPARLIDLAGTDPVVQRALTDAGRVIGTVVGDLANTLNPAAVVLGGLLADAAEPVLAGLRESLDRRTQPAVGDGMRLVAGELGERAISLGALIRATRIAVPGAS</sequence>
<dbReference type="SUPFAM" id="SSF53067">
    <property type="entry name" value="Actin-like ATPase domain"/>
    <property type="match status" value="1"/>
</dbReference>
<dbReference type="Gene3D" id="3.30.420.40">
    <property type="match status" value="2"/>
</dbReference>
<dbReference type="PANTHER" id="PTHR18964:SF173">
    <property type="entry name" value="GLUCOKINASE"/>
    <property type="match status" value="1"/>
</dbReference>
<evidence type="ECO:0000256" key="1">
    <source>
        <dbReference type="ARBA" id="ARBA00006479"/>
    </source>
</evidence>
<dbReference type="InterPro" id="IPR036388">
    <property type="entry name" value="WH-like_DNA-bd_sf"/>
</dbReference>
<protein>
    <submittedName>
        <fullName evidence="3">ROK family transcriptional regulator</fullName>
    </submittedName>
</protein>
<dbReference type="SUPFAM" id="SSF46785">
    <property type="entry name" value="Winged helix' DNA-binding domain"/>
    <property type="match status" value="1"/>
</dbReference>
<dbReference type="InterPro" id="IPR043129">
    <property type="entry name" value="ATPase_NBD"/>
</dbReference>
<gene>
    <name evidence="3" type="ORF">GCM10010191_02880</name>
</gene>
<feature type="domain" description="HTH marR-type" evidence="2">
    <location>
        <begin position="20"/>
        <end position="62"/>
    </location>
</feature>